<sequence length="255" mass="28727">MKGSQCSMRNLTFACLFVVLFIFLQVLVTYIQVENADGDLDLQRFVLEDDYDSVSDSLREWRSQVRQDLLDLNSPSLGLIRGKSKHKIDGTNMGYGYSLLVKGERIADYVPTPANVVRDVVASVKLKKGEVVYELGCGDAPFSIEAVREYHVDAICVENDKIRVDNTKVLVRNLGISSNLRVVHEDVMKLNISMLEADALFLFLMPAALAQLSLQLKEFVEHGGKISSTTFQIHGLKLKQKLVISHVHQNYVYLY</sequence>
<evidence type="ECO:0000256" key="2">
    <source>
        <dbReference type="ARBA" id="ARBA00022603"/>
    </source>
</evidence>
<comment type="similarity">
    <text evidence="1">Belongs to the ANT/ATPSC lysine N-methyltransferase family.</text>
</comment>
<dbReference type="Gene3D" id="3.40.50.150">
    <property type="entry name" value="Vaccinia Virus protein VP39"/>
    <property type="match status" value="1"/>
</dbReference>
<name>A0A7S3LTV4_9STRA</name>
<evidence type="ECO:0000256" key="4">
    <source>
        <dbReference type="ARBA" id="ARBA00022691"/>
    </source>
</evidence>
<evidence type="ECO:0000313" key="5">
    <source>
        <dbReference type="EMBL" id="CAE0440006.1"/>
    </source>
</evidence>
<dbReference type="SUPFAM" id="SSF53335">
    <property type="entry name" value="S-adenosyl-L-methionine-dependent methyltransferases"/>
    <property type="match status" value="1"/>
</dbReference>
<dbReference type="GO" id="GO:0032259">
    <property type="term" value="P:methylation"/>
    <property type="evidence" value="ECO:0007669"/>
    <property type="project" value="UniProtKB-KW"/>
</dbReference>
<dbReference type="PANTHER" id="PTHR13610">
    <property type="entry name" value="METHYLTRANSFERASE DOMAIN-CONTAINING PROTEIN"/>
    <property type="match status" value="1"/>
</dbReference>
<dbReference type="InterPro" id="IPR026170">
    <property type="entry name" value="FAM173A/B"/>
</dbReference>
<keyword evidence="4" id="KW-0949">S-adenosyl-L-methionine</keyword>
<organism evidence="5">
    <name type="scientific">Aplanochytrium stocchinoi</name>
    <dbReference type="NCBI Taxonomy" id="215587"/>
    <lineage>
        <taxon>Eukaryota</taxon>
        <taxon>Sar</taxon>
        <taxon>Stramenopiles</taxon>
        <taxon>Bigyra</taxon>
        <taxon>Labyrinthulomycetes</taxon>
        <taxon>Thraustochytrida</taxon>
        <taxon>Thraustochytriidae</taxon>
        <taxon>Aplanochytrium</taxon>
    </lineage>
</organism>
<dbReference type="EMBL" id="HBIN01013451">
    <property type="protein sequence ID" value="CAE0440006.1"/>
    <property type="molecule type" value="Transcribed_RNA"/>
</dbReference>
<evidence type="ECO:0000256" key="1">
    <source>
        <dbReference type="ARBA" id="ARBA00010633"/>
    </source>
</evidence>
<dbReference type="AlphaFoldDB" id="A0A7S3LTV4"/>
<gene>
    <name evidence="5" type="ORF">ASTO00021_LOCUS10161</name>
</gene>
<evidence type="ECO:0000256" key="3">
    <source>
        <dbReference type="ARBA" id="ARBA00022679"/>
    </source>
</evidence>
<accession>A0A7S3LTV4</accession>
<keyword evidence="3" id="KW-0808">Transferase</keyword>
<dbReference type="InterPro" id="IPR029063">
    <property type="entry name" value="SAM-dependent_MTases_sf"/>
</dbReference>
<dbReference type="PANTHER" id="PTHR13610:SF11">
    <property type="entry name" value="METHYLTRANSFERASE DOMAIN-CONTAINING PROTEIN"/>
    <property type="match status" value="1"/>
</dbReference>
<reference evidence="5" key="1">
    <citation type="submission" date="2021-01" db="EMBL/GenBank/DDBJ databases">
        <authorList>
            <person name="Corre E."/>
            <person name="Pelletier E."/>
            <person name="Niang G."/>
            <person name="Scheremetjew M."/>
            <person name="Finn R."/>
            <person name="Kale V."/>
            <person name="Holt S."/>
            <person name="Cochrane G."/>
            <person name="Meng A."/>
            <person name="Brown T."/>
            <person name="Cohen L."/>
        </authorList>
    </citation>
    <scope>NUCLEOTIDE SEQUENCE</scope>
    <source>
        <strain evidence="5">GSBS06</strain>
    </source>
</reference>
<protein>
    <submittedName>
        <fullName evidence="5">Uncharacterized protein</fullName>
    </submittedName>
</protein>
<dbReference type="GO" id="GO:0016279">
    <property type="term" value="F:protein-lysine N-methyltransferase activity"/>
    <property type="evidence" value="ECO:0007669"/>
    <property type="project" value="InterPro"/>
</dbReference>
<keyword evidence="2" id="KW-0489">Methyltransferase</keyword>
<proteinExistence type="inferred from homology"/>